<feature type="domain" description="Alpha/beta hydrolase fold-3" evidence="1">
    <location>
        <begin position="47"/>
        <end position="264"/>
    </location>
</feature>
<evidence type="ECO:0000313" key="2">
    <source>
        <dbReference type="EMBL" id="KAG2635420.1"/>
    </source>
</evidence>
<evidence type="ECO:0000259" key="1">
    <source>
        <dbReference type="Pfam" id="PF07859"/>
    </source>
</evidence>
<sequence>METTPAGFDAATGVNSKDVVIDATTGATVRLYLPPLEGAAATKLPFLVFFHGGYFIVGSAAEPMYHRYVKSLVARARVVAVSVEYRLAPEHPLPAAYDDSWAALKWAVSRADPWLSDHGDLSRVFLVGVSTGDNIVHNMAVAVGVSGLPTIEPARLEGVIELHPSFSSEHKMDVEDEEFWRANNNRWKVIFPGATGGADDPRINPTVDGAPSLMKLAGQRLLVCMASEDPRAPRARDYCDAVRASGWRGEAEWFESEGEGHGFFVLNPSTPFSDWLSRTLSSQQLRQARGKRFKFSPARSSLPSASGATGAFGPLDVWGNGGSPSGVVD</sequence>
<organism evidence="2 3">
    <name type="scientific">Panicum virgatum</name>
    <name type="common">Blackwell switchgrass</name>
    <dbReference type="NCBI Taxonomy" id="38727"/>
    <lineage>
        <taxon>Eukaryota</taxon>
        <taxon>Viridiplantae</taxon>
        <taxon>Streptophyta</taxon>
        <taxon>Embryophyta</taxon>
        <taxon>Tracheophyta</taxon>
        <taxon>Spermatophyta</taxon>
        <taxon>Magnoliopsida</taxon>
        <taxon>Liliopsida</taxon>
        <taxon>Poales</taxon>
        <taxon>Poaceae</taxon>
        <taxon>PACMAD clade</taxon>
        <taxon>Panicoideae</taxon>
        <taxon>Panicodae</taxon>
        <taxon>Paniceae</taxon>
        <taxon>Panicinae</taxon>
        <taxon>Panicum</taxon>
        <taxon>Panicum sect. Hiantes</taxon>
    </lineage>
</organism>
<dbReference type="AlphaFoldDB" id="A0A8T0VJQ2"/>
<dbReference type="Pfam" id="PF07859">
    <property type="entry name" value="Abhydrolase_3"/>
    <property type="match status" value="1"/>
</dbReference>
<dbReference type="Gene3D" id="3.40.50.1820">
    <property type="entry name" value="alpha/beta hydrolase"/>
    <property type="match status" value="1"/>
</dbReference>
<dbReference type="SUPFAM" id="SSF53474">
    <property type="entry name" value="alpha/beta-Hydrolases"/>
    <property type="match status" value="1"/>
</dbReference>
<evidence type="ECO:0000313" key="3">
    <source>
        <dbReference type="Proteomes" id="UP000823388"/>
    </source>
</evidence>
<name>A0A8T0VJQ2_PANVG</name>
<dbReference type="InterPro" id="IPR013094">
    <property type="entry name" value="AB_hydrolase_3"/>
</dbReference>
<comment type="caution">
    <text evidence="2">The sequence shown here is derived from an EMBL/GenBank/DDBJ whole genome shotgun (WGS) entry which is preliminary data.</text>
</comment>
<dbReference type="Proteomes" id="UP000823388">
    <property type="component" value="Chromosome 2N"/>
</dbReference>
<keyword evidence="3" id="KW-1185">Reference proteome</keyword>
<dbReference type="InterPro" id="IPR029058">
    <property type="entry name" value="AB_hydrolase_fold"/>
</dbReference>
<dbReference type="PANTHER" id="PTHR23024:SF192">
    <property type="entry name" value="OS09G0455500 PROTEIN"/>
    <property type="match status" value="1"/>
</dbReference>
<proteinExistence type="predicted"/>
<accession>A0A8T0VJQ2</accession>
<dbReference type="InterPro" id="IPR050466">
    <property type="entry name" value="Carboxylest/Gibb_receptor"/>
</dbReference>
<dbReference type="PANTHER" id="PTHR23024">
    <property type="entry name" value="ARYLACETAMIDE DEACETYLASE"/>
    <property type="match status" value="1"/>
</dbReference>
<dbReference type="GO" id="GO:0016787">
    <property type="term" value="F:hydrolase activity"/>
    <property type="evidence" value="ECO:0007669"/>
    <property type="project" value="InterPro"/>
</dbReference>
<protein>
    <recommendedName>
        <fullName evidence="1">Alpha/beta hydrolase fold-3 domain-containing protein</fullName>
    </recommendedName>
</protein>
<gene>
    <name evidence="2" type="ORF">PVAP13_2NG154500</name>
</gene>
<dbReference type="EMBL" id="CM029040">
    <property type="protein sequence ID" value="KAG2635420.1"/>
    <property type="molecule type" value="Genomic_DNA"/>
</dbReference>
<reference evidence="2" key="1">
    <citation type="submission" date="2020-05" db="EMBL/GenBank/DDBJ databases">
        <title>WGS assembly of Panicum virgatum.</title>
        <authorList>
            <person name="Lovell J.T."/>
            <person name="Jenkins J."/>
            <person name="Shu S."/>
            <person name="Juenger T.E."/>
            <person name="Schmutz J."/>
        </authorList>
    </citation>
    <scope>NUCLEOTIDE SEQUENCE</scope>
    <source>
        <strain evidence="2">AP13</strain>
    </source>
</reference>